<protein>
    <submittedName>
        <fullName evidence="1">Uncharacterized protein</fullName>
    </submittedName>
</protein>
<dbReference type="EMBL" id="KN848630">
    <property type="protein sequence ID" value="KIR80684.1"/>
    <property type="molecule type" value="Genomic_DNA"/>
</dbReference>
<gene>
    <name evidence="1" type="ORF">I306_02139</name>
</gene>
<accession>A0ABR5BYG2</accession>
<proteinExistence type="predicted"/>
<reference evidence="1 2" key="1">
    <citation type="submission" date="2015-01" db="EMBL/GenBank/DDBJ databases">
        <title>The Genome Sequence of Cryptococcus gattii EJB2.</title>
        <authorList>
            <consortium name="The Broad Institute Genomics Platform"/>
            <person name="Cuomo C."/>
            <person name="Litvintseva A."/>
            <person name="Chen Y."/>
            <person name="Heitman J."/>
            <person name="Sun S."/>
            <person name="Springer D."/>
            <person name="Dromer F."/>
            <person name="Young S."/>
            <person name="Zeng Q."/>
            <person name="Gargeya S."/>
            <person name="Abouelleil A."/>
            <person name="Alvarado L."/>
            <person name="Chapman S.B."/>
            <person name="Gainer-Dewar J."/>
            <person name="Goldberg J."/>
            <person name="Griggs A."/>
            <person name="Gujja S."/>
            <person name="Hansen M."/>
            <person name="Howarth C."/>
            <person name="Imamovic A."/>
            <person name="Larimer J."/>
            <person name="Murphy C."/>
            <person name="Naylor J."/>
            <person name="Pearson M."/>
            <person name="Priest M."/>
            <person name="Roberts A."/>
            <person name="Saif S."/>
            <person name="Shea T."/>
            <person name="Sykes S."/>
            <person name="Wortman J."/>
            <person name="Nusbaum C."/>
            <person name="Birren B."/>
        </authorList>
    </citation>
    <scope>NUCLEOTIDE SEQUENCE [LARGE SCALE GENOMIC DNA]</scope>
    <source>
        <strain evidence="1 2">EJB2</strain>
    </source>
</reference>
<keyword evidence="2" id="KW-1185">Reference proteome</keyword>
<evidence type="ECO:0000313" key="1">
    <source>
        <dbReference type="EMBL" id="KIR80684.1"/>
    </source>
</evidence>
<sequence>MATHLIIIGQSPVRPSHARHLDFAWMVRIGYLNKNSLVPTFPFDCKDVLQMSPCLEVWITTISKKRIGMEDGEARLTSLGMSADSFFFIPNIVEHTTEAG</sequence>
<evidence type="ECO:0000313" key="2">
    <source>
        <dbReference type="Proteomes" id="UP000054272"/>
    </source>
</evidence>
<name>A0ABR5BYG2_9TREE</name>
<organism evidence="1 2">
    <name type="scientific">Cryptococcus gattii EJB2</name>
    <dbReference type="NCBI Taxonomy" id="1296103"/>
    <lineage>
        <taxon>Eukaryota</taxon>
        <taxon>Fungi</taxon>
        <taxon>Dikarya</taxon>
        <taxon>Basidiomycota</taxon>
        <taxon>Agaricomycotina</taxon>
        <taxon>Tremellomycetes</taxon>
        <taxon>Tremellales</taxon>
        <taxon>Cryptococcaceae</taxon>
        <taxon>Cryptococcus</taxon>
        <taxon>Cryptococcus gattii species complex</taxon>
    </lineage>
</organism>
<dbReference type="Proteomes" id="UP000054272">
    <property type="component" value="Unassembled WGS sequence"/>
</dbReference>